<dbReference type="RefSeq" id="WP_135434888.1">
    <property type="nucleotide sequence ID" value="NZ_SRLA01000003.1"/>
</dbReference>
<protein>
    <submittedName>
        <fullName evidence="1">Uncharacterized protein</fullName>
    </submittedName>
</protein>
<sequence>MRKYRRWFRNTVLVSWLSAGLFATMLATPAGRVFDRAVSAHFNWLAVRYLRTGKLTWGERVQLIALYKLIALGGHIISPEGGAIIRHYLWEGKGRDLHLDSAHIRSSPVIIRQLASMRVGEVRRVTFRMNEDYRLACALNPLNLHKEKDRVIIWQRIAFARDTNTYTRLDYGLGRILLLDAAIHALRPAPFTVHCSWRY</sequence>
<name>A0A4Z0P4J2_9BACT</name>
<proteinExistence type="predicted"/>
<keyword evidence="2" id="KW-1185">Reference proteome</keyword>
<dbReference type="EMBL" id="SRLA01000003">
    <property type="protein sequence ID" value="TGE06096.1"/>
    <property type="molecule type" value="Genomic_DNA"/>
</dbReference>
<reference evidence="1 2" key="1">
    <citation type="submission" date="2019-04" db="EMBL/GenBank/DDBJ databases">
        <authorList>
            <person name="Feng G."/>
            <person name="Zhang J."/>
            <person name="Zhu H."/>
        </authorList>
    </citation>
    <scope>NUCLEOTIDE SEQUENCE [LARGE SCALE GENOMIC DNA]</scope>
    <source>
        <strain evidence="1 2">92R-1</strain>
    </source>
</reference>
<dbReference type="AlphaFoldDB" id="A0A4Z0P4J2"/>
<dbReference type="OrthoDB" id="885820at2"/>
<organism evidence="1 2">
    <name type="scientific">Hymenobacter fodinae</name>
    <dbReference type="NCBI Taxonomy" id="2510796"/>
    <lineage>
        <taxon>Bacteria</taxon>
        <taxon>Pseudomonadati</taxon>
        <taxon>Bacteroidota</taxon>
        <taxon>Cytophagia</taxon>
        <taxon>Cytophagales</taxon>
        <taxon>Hymenobacteraceae</taxon>
        <taxon>Hymenobacter</taxon>
    </lineage>
</organism>
<comment type="caution">
    <text evidence="1">The sequence shown here is derived from an EMBL/GenBank/DDBJ whole genome shotgun (WGS) entry which is preliminary data.</text>
</comment>
<dbReference type="Proteomes" id="UP000298337">
    <property type="component" value="Unassembled WGS sequence"/>
</dbReference>
<evidence type="ECO:0000313" key="1">
    <source>
        <dbReference type="EMBL" id="TGE06096.1"/>
    </source>
</evidence>
<accession>A0A4Z0P4J2</accession>
<gene>
    <name evidence="1" type="ORF">EU556_14610</name>
</gene>
<evidence type="ECO:0000313" key="2">
    <source>
        <dbReference type="Proteomes" id="UP000298337"/>
    </source>
</evidence>